<dbReference type="EMBL" id="ML771114">
    <property type="protein sequence ID" value="KAE9382696.1"/>
    <property type="molecule type" value="Genomic_DNA"/>
</dbReference>
<dbReference type="AlphaFoldDB" id="A0A6A4GB48"/>
<evidence type="ECO:0000313" key="2">
    <source>
        <dbReference type="Proteomes" id="UP000799118"/>
    </source>
</evidence>
<keyword evidence="2" id="KW-1185">Reference proteome</keyword>
<dbReference type="Proteomes" id="UP000799118">
    <property type="component" value="Unassembled WGS sequence"/>
</dbReference>
<reference evidence="1" key="1">
    <citation type="journal article" date="2019" name="Environ. Microbiol.">
        <title>Fungal ecological strategies reflected in gene transcription - a case study of two litter decomposers.</title>
        <authorList>
            <person name="Barbi F."/>
            <person name="Kohler A."/>
            <person name="Barry K."/>
            <person name="Baskaran P."/>
            <person name="Daum C."/>
            <person name="Fauchery L."/>
            <person name="Ihrmark K."/>
            <person name="Kuo A."/>
            <person name="LaButti K."/>
            <person name="Lipzen A."/>
            <person name="Morin E."/>
            <person name="Grigoriev I.V."/>
            <person name="Henrissat B."/>
            <person name="Lindahl B."/>
            <person name="Martin F."/>
        </authorList>
    </citation>
    <scope>NUCLEOTIDE SEQUENCE</scope>
    <source>
        <strain evidence="1">JB14</strain>
    </source>
</reference>
<name>A0A6A4GB48_9AGAR</name>
<gene>
    <name evidence="1" type="ORF">BT96DRAFT_1010184</name>
</gene>
<evidence type="ECO:0000313" key="1">
    <source>
        <dbReference type="EMBL" id="KAE9382696.1"/>
    </source>
</evidence>
<protein>
    <submittedName>
        <fullName evidence="1">Uncharacterized protein</fullName>
    </submittedName>
</protein>
<organism evidence="1 2">
    <name type="scientific">Gymnopus androsaceus JB14</name>
    <dbReference type="NCBI Taxonomy" id="1447944"/>
    <lineage>
        <taxon>Eukaryota</taxon>
        <taxon>Fungi</taxon>
        <taxon>Dikarya</taxon>
        <taxon>Basidiomycota</taxon>
        <taxon>Agaricomycotina</taxon>
        <taxon>Agaricomycetes</taxon>
        <taxon>Agaricomycetidae</taxon>
        <taxon>Agaricales</taxon>
        <taxon>Marasmiineae</taxon>
        <taxon>Omphalotaceae</taxon>
        <taxon>Gymnopus</taxon>
    </lineage>
</organism>
<sequence>MSTRSEALNGLRASFLVNITAMDRDILVPAVISYDDAITFVVWSCGHVYWEVTSHRTARRRMIQIRAEMVLPPSDYSSNPKIFGHLLPFLGSRFIVSHSGKLIQPIYRGIRPGYFVQQARSDATGDLVIADFTKFIPSLLNLISSVIRRTRLPAEGLLCFLALTSLALLQCNLSLPDNKSCSNIS</sequence>
<proteinExistence type="predicted"/>
<accession>A0A6A4GB48</accession>